<reference evidence="3" key="1">
    <citation type="journal article" date="2017" name="Nat. Ecol. Evol.">
        <title>Genome expansion and lineage-specific genetic innovations in the forest pathogenic fungi Armillaria.</title>
        <authorList>
            <person name="Sipos G."/>
            <person name="Prasanna A.N."/>
            <person name="Walter M.C."/>
            <person name="O'Connor E."/>
            <person name="Balint B."/>
            <person name="Krizsan K."/>
            <person name="Kiss B."/>
            <person name="Hess J."/>
            <person name="Varga T."/>
            <person name="Slot J."/>
            <person name="Riley R."/>
            <person name="Boka B."/>
            <person name="Rigling D."/>
            <person name="Barry K."/>
            <person name="Lee J."/>
            <person name="Mihaltcheva S."/>
            <person name="LaButti K."/>
            <person name="Lipzen A."/>
            <person name="Waldron R."/>
            <person name="Moloney N.M."/>
            <person name="Sperisen C."/>
            <person name="Kredics L."/>
            <person name="Vagvoelgyi C."/>
            <person name="Patrignani A."/>
            <person name="Fitzpatrick D."/>
            <person name="Nagy I."/>
            <person name="Doyle S."/>
            <person name="Anderson J.B."/>
            <person name="Grigoriev I.V."/>
            <person name="Gueldener U."/>
            <person name="Muensterkoetter M."/>
            <person name="Nagy L.G."/>
        </authorList>
    </citation>
    <scope>NUCLEOTIDE SEQUENCE [LARGE SCALE GENOMIC DNA]</scope>
    <source>
        <strain evidence="3">Ar21-2</strain>
    </source>
</reference>
<dbReference type="Proteomes" id="UP000217790">
    <property type="component" value="Unassembled WGS sequence"/>
</dbReference>
<dbReference type="InParanoid" id="A0A2H3E8F8"/>
<feature type="non-terminal residue" evidence="2">
    <location>
        <position position="1"/>
    </location>
</feature>
<evidence type="ECO:0000313" key="2">
    <source>
        <dbReference type="EMBL" id="PBL03716.1"/>
    </source>
</evidence>
<sequence>WGPKYHQSMAISLGALVFSTVLSIGIRRILVRENQRLDKEDTLQIDANRVEEAARLEGISFEQAEQAMERRRGFRYL</sequence>
<evidence type="ECO:0000313" key="3">
    <source>
        <dbReference type="Proteomes" id="UP000217790"/>
    </source>
</evidence>
<name>A0A2H3E8F8_ARMGA</name>
<keyword evidence="1" id="KW-0812">Transmembrane</keyword>
<dbReference type="OrthoDB" id="2985014at2759"/>
<evidence type="ECO:0000256" key="1">
    <source>
        <dbReference type="SAM" id="Phobius"/>
    </source>
</evidence>
<keyword evidence="1" id="KW-0472">Membrane</keyword>
<feature type="transmembrane region" description="Helical" evidence="1">
    <location>
        <begin position="6"/>
        <end position="26"/>
    </location>
</feature>
<organism evidence="2 3">
    <name type="scientific">Armillaria gallica</name>
    <name type="common">Bulbous honey fungus</name>
    <name type="synonym">Armillaria bulbosa</name>
    <dbReference type="NCBI Taxonomy" id="47427"/>
    <lineage>
        <taxon>Eukaryota</taxon>
        <taxon>Fungi</taxon>
        <taxon>Dikarya</taxon>
        <taxon>Basidiomycota</taxon>
        <taxon>Agaricomycotina</taxon>
        <taxon>Agaricomycetes</taxon>
        <taxon>Agaricomycetidae</taxon>
        <taxon>Agaricales</taxon>
        <taxon>Marasmiineae</taxon>
        <taxon>Physalacriaceae</taxon>
        <taxon>Armillaria</taxon>
    </lineage>
</organism>
<dbReference type="EMBL" id="KZ293644">
    <property type="protein sequence ID" value="PBL03716.1"/>
    <property type="molecule type" value="Genomic_DNA"/>
</dbReference>
<keyword evidence="1" id="KW-1133">Transmembrane helix</keyword>
<proteinExistence type="predicted"/>
<keyword evidence="3" id="KW-1185">Reference proteome</keyword>
<accession>A0A2H3E8F8</accession>
<dbReference type="STRING" id="47427.A0A2H3E8F8"/>
<feature type="non-terminal residue" evidence="2">
    <location>
        <position position="77"/>
    </location>
</feature>
<dbReference type="AlphaFoldDB" id="A0A2H3E8F8"/>
<gene>
    <name evidence="2" type="ORF">ARMGADRAFT_906299</name>
</gene>
<protein>
    <submittedName>
        <fullName evidence="2">Uncharacterized protein</fullName>
    </submittedName>
</protein>